<protein>
    <submittedName>
        <fullName evidence="2">Uncharacterized protein</fullName>
    </submittedName>
</protein>
<keyword evidence="3" id="KW-1185">Reference proteome</keyword>
<evidence type="ECO:0000313" key="2">
    <source>
        <dbReference type="EMBL" id="KAJ7369995.1"/>
    </source>
</evidence>
<proteinExistence type="predicted"/>
<feature type="coiled-coil region" evidence="1">
    <location>
        <begin position="125"/>
        <end position="171"/>
    </location>
</feature>
<reference evidence="2" key="1">
    <citation type="submission" date="2023-01" db="EMBL/GenBank/DDBJ databases">
        <title>Genome assembly of the deep-sea coral Lophelia pertusa.</title>
        <authorList>
            <person name="Herrera S."/>
            <person name="Cordes E."/>
        </authorList>
    </citation>
    <scope>NUCLEOTIDE SEQUENCE</scope>
    <source>
        <strain evidence="2">USNM1676648</strain>
        <tissue evidence="2">Polyp</tissue>
    </source>
</reference>
<keyword evidence="1" id="KW-0175">Coiled coil</keyword>
<dbReference type="AlphaFoldDB" id="A0A9W9YV20"/>
<organism evidence="2 3">
    <name type="scientific">Desmophyllum pertusum</name>
    <dbReference type="NCBI Taxonomy" id="174260"/>
    <lineage>
        <taxon>Eukaryota</taxon>
        <taxon>Metazoa</taxon>
        <taxon>Cnidaria</taxon>
        <taxon>Anthozoa</taxon>
        <taxon>Hexacorallia</taxon>
        <taxon>Scleractinia</taxon>
        <taxon>Caryophylliina</taxon>
        <taxon>Caryophylliidae</taxon>
        <taxon>Desmophyllum</taxon>
    </lineage>
</organism>
<name>A0A9W9YV20_9CNID</name>
<dbReference type="EMBL" id="MU826876">
    <property type="protein sequence ID" value="KAJ7369995.1"/>
    <property type="molecule type" value="Genomic_DNA"/>
</dbReference>
<comment type="caution">
    <text evidence="2">The sequence shown here is derived from an EMBL/GenBank/DDBJ whole genome shotgun (WGS) entry which is preliminary data.</text>
</comment>
<accession>A0A9W9YV20</accession>
<dbReference type="OrthoDB" id="5990156at2759"/>
<evidence type="ECO:0000256" key="1">
    <source>
        <dbReference type="SAM" id="Coils"/>
    </source>
</evidence>
<dbReference type="Proteomes" id="UP001163046">
    <property type="component" value="Unassembled WGS sequence"/>
</dbReference>
<sequence>MPKDLGAIRRLIGPRKRHLSLSVEAAKEIKQRPIDGDFEPLLDETRENRDQLHQHLTVYKDLRKDLEDAAKKAGKMEHETVMADYDECMELVFEAEHLVVGLSSKIEMIKDRFEFVLKRGTLKVNHNLDEKMLEIERQKAEIEQRKLEIEAERLNLEKVKLEKKLEAETAKTHVESCHEVEEEWHCSGVLFESGMSACAHEGLTAATAFTSFRF</sequence>
<gene>
    <name evidence="2" type="ORF">OS493_034941</name>
</gene>
<evidence type="ECO:0000313" key="3">
    <source>
        <dbReference type="Proteomes" id="UP001163046"/>
    </source>
</evidence>